<keyword evidence="1" id="KW-1133">Transmembrane helix</keyword>
<dbReference type="EMBL" id="LWQU01000136">
    <property type="protein sequence ID" value="OAN50700.1"/>
    <property type="molecule type" value="Genomic_DNA"/>
</dbReference>
<evidence type="ECO:0000313" key="2">
    <source>
        <dbReference type="EMBL" id="OAN50700.1"/>
    </source>
</evidence>
<accession>A0A178MPH5</accession>
<gene>
    <name evidence="2" type="ORF">A6A05_11890</name>
</gene>
<proteinExistence type="predicted"/>
<dbReference type="RefSeq" id="WP_068500074.1">
    <property type="nucleotide sequence ID" value="NZ_LWQU01000136.1"/>
</dbReference>
<keyword evidence="3" id="KW-1185">Reference proteome</keyword>
<sequence length="199" mass="20596">MNLTTILGDVAAIAANPVLGLAKVAIDLAPDIADLFGDDDAAKTVEKIATTVKALTGTDDPAAARETLSDPVLLAQLRSQAQAFAHAETMARMNNTLAAFQATLGDRQGARARDMEITKAGRTNHRANVLLVVAMIGVVACICAMIFGQIDGNTALGGTILSIAVMLANKFVTAFDFEFGGSADSAETRNLLAKAPPIA</sequence>
<reference evidence="2 3" key="1">
    <citation type="submission" date="2016-04" db="EMBL/GenBank/DDBJ databases">
        <title>Draft genome sequence of freshwater magnetotactic bacteria Magnetospirillum marisnigri SP-1 and Magnetospirillum moscoviense BB-1.</title>
        <authorList>
            <person name="Koziaeva V."/>
            <person name="Dziuba M.V."/>
            <person name="Ivanov T.M."/>
            <person name="Kuznetsov B."/>
            <person name="Grouzdev D.S."/>
        </authorList>
    </citation>
    <scope>NUCLEOTIDE SEQUENCE [LARGE SCALE GENOMIC DNA]</scope>
    <source>
        <strain evidence="2 3">BB-1</strain>
    </source>
</reference>
<dbReference type="OrthoDB" id="7351426at2"/>
<keyword evidence="1" id="KW-0812">Transmembrane</keyword>
<feature type="transmembrane region" description="Helical" evidence="1">
    <location>
        <begin position="129"/>
        <end position="148"/>
    </location>
</feature>
<organism evidence="2 3">
    <name type="scientific">Magnetospirillum moscoviense</name>
    <dbReference type="NCBI Taxonomy" id="1437059"/>
    <lineage>
        <taxon>Bacteria</taxon>
        <taxon>Pseudomonadati</taxon>
        <taxon>Pseudomonadota</taxon>
        <taxon>Alphaproteobacteria</taxon>
        <taxon>Rhodospirillales</taxon>
        <taxon>Rhodospirillaceae</taxon>
        <taxon>Magnetospirillum</taxon>
    </lineage>
</organism>
<name>A0A178MPH5_9PROT</name>
<comment type="caution">
    <text evidence="2">The sequence shown here is derived from an EMBL/GenBank/DDBJ whole genome shotgun (WGS) entry which is preliminary data.</text>
</comment>
<keyword evidence="1" id="KW-0472">Membrane</keyword>
<evidence type="ECO:0000313" key="3">
    <source>
        <dbReference type="Proteomes" id="UP000078543"/>
    </source>
</evidence>
<protein>
    <submittedName>
        <fullName evidence="2">Uncharacterized protein</fullName>
    </submittedName>
</protein>
<evidence type="ECO:0000256" key="1">
    <source>
        <dbReference type="SAM" id="Phobius"/>
    </source>
</evidence>
<dbReference type="AlphaFoldDB" id="A0A178MPH5"/>
<dbReference type="Proteomes" id="UP000078543">
    <property type="component" value="Unassembled WGS sequence"/>
</dbReference>
<dbReference type="STRING" id="1437059.A6A05_11890"/>